<dbReference type="GeneID" id="9887796"/>
<dbReference type="Proteomes" id="UP000029781">
    <property type="component" value="Segment"/>
</dbReference>
<sequence length="256" mass="30837">MKHFQLYSDLHLELKTDYIKFDVIAENLILAGDIGKITEKHFKDFIIYASKNWKKIFIILGNHEYYYKNSHFIKTKEKYKAFYDSFDNVYFLDKTVVELENTILIGATFWSKVDEKYKHLLNDFKFIKYFDKIKKRKYEITCDFINKLHYEEKEWLLHTLDILKNTKKTIIIISHFPLTQIGTSHPKYAGQPKELLNYFSNDFSDIFSKYTSLKIINVAGHTHYNYDIIYDNLRFISNQIECEEELFYKKDLLISI</sequence>
<keyword evidence="3" id="KW-1185">Reference proteome</keyword>
<dbReference type="RefSeq" id="YP_003970026.1">
    <property type="nucleotide sequence ID" value="NC_014637.1"/>
</dbReference>
<dbReference type="PANTHER" id="PTHR37844:SF1">
    <property type="entry name" value="CALCINEURIN-LIKE PHOSPHOESTERASE DOMAIN-CONTAINING PROTEIN"/>
    <property type="match status" value="1"/>
</dbReference>
<dbReference type="EMBL" id="GU244497">
    <property type="protein sequence ID" value="ADO67427.1"/>
    <property type="molecule type" value="Genomic_DNA"/>
</dbReference>
<dbReference type="InterPro" id="IPR004843">
    <property type="entry name" value="Calcineurin-like_PHP"/>
</dbReference>
<reference evidence="2 3" key="1">
    <citation type="journal article" date="2010" name="Proc. Natl. Acad. Sci. U.S.A.">
        <title>Giant virus with a remarkable complement of genes infects marine zooplankton.</title>
        <authorList>
            <person name="Fischer M.G."/>
            <person name="Allen M.J."/>
            <person name="Wilson W.H."/>
            <person name="Suttle C.A."/>
        </authorList>
    </citation>
    <scope>NUCLEOTIDE SEQUENCE [LARGE SCALE GENOMIC DNA]</scope>
    <source>
        <strain evidence="2 3">BV-PW1</strain>
    </source>
</reference>
<gene>
    <name evidence="2" type="ORF">crov393</name>
</gene>
<accession>E3T5G4</accession>
<feature type="domain" description="Calcineurin-like phosphoesterase" evidence="1">
    <location>
        <begin position="29"/>
        <end position="224"/>
    </location>
</feature>
<evidence type="ECO:0000313" key="2">
    <source>
        <dbReference type="EMBL" id="ADO67427.1"/>
    </source>
</evidence>
<protein>
    <recommendedName>
        <fullName evidence="1">Calcineurin-like phosphoesterase domain-containing protein</fullName>
    </recommendedName>
</protein>
<evidence type="ECO:0000259" key="1">
    <source>
        <dbReference type="Pfam" id="PF00149"/>
    </source>
</evidence>
<dbReference type="OrthoDB" id="9817at10239"/>
<dbReference type="InterPro" id="IPR029052">
    <property type="entry name" value="Metallo-depent_PP-like"/>
</dbReference>
<organism evidence="2 3">
    <name type="scientific">Cafeteria roenbergensis virus (strain BV-PW1)</name>
    <name type="common">CroV</name>
    <dbReference type="NCBI Taxonomy" id="693272"/>
    <lineage>
        <taxon>Viruses</taxon>
        <taxon>Varidnaviria</taxon>
        <taxon>Bamfordvirae</taxon>
        <taxon>Nucleocytoviricota</taxon>
        <taxon>Megaviricetes</taxon>
        <taxon>Imitervirales</taxon>
        <taxon>Mimiviridae</taxon>
        <taxon>Aliimimivirinae</taxon>
        <taxon>Rheavirus</taxon>
        <taxon>Rheavirus sinusmexicani</taxon>
    </lineage>
</organism>
<evidence type="ECO:0000313" key="3">
    <source>
        <dbReference type="Proteomes" id="UP000029781"/>
    </source>
</evidence>
<proteinExistence type="predicted"/>
<name>E3T5G4_CROVB</name>
<dbReference type="Gene3D" id="3.60.21.10">
    <property type="match status" value="1"/>
</dbReference>
<dbReference type="GO" id="GO:0016787">
    <property type="term" value="F:hydrolase activity"/>
    <property type="evidence" value="ECO:0007669"/>
    <property type="project" value="InterPro"/>
</dbReference>
<dbReference type="SUPFAM" id="SSF56300">
    <property type="entry name" value="Metallo-dependent phosphatases"/>
    <property type="match status" value="1"/>
</dbReference>
<dbReference type="Pfam" id="PF00149">
    <property type="entry name" value="Metallophos"/>
    <property type="match status" value="1"/>
</dbReference>
<dbReference type="PANTHER" id="PTHR37844">
    <property type="entry name" value="SER/THR PROTEIN PHOSPHATASE SUPERFAMILY (AFU_ORTHOLOGUE AFUA_1G14840)"/>
    <property type="match status" value="1"/>
</dbReference>
<organismHost>
    <name type="scientific">Cafeteria roenbergensis</name>
    <name type="common">Marine flagellate</name>
    <dbReference type="NCBI Taxonomy" id="33653"/>
</organismHost>
<dbReference type="KEGG" id="vg:9887796"/>